<dbReference type="InterPro" id="IPR033113">
    <property type="entry name" value="PLA2_histidine"/>
</dbReference>
<keyword evidence="3" id="KW-0732">Signal</keyword>
<dbReference type="AlphaFoldDB" id="A0ABD2JMP4"/>
<reference evidence="4 5" key="1">
    <citation type="submission" date="2024-10" db="EMBL/GenBank/DDBJ databases">
        <authorList>
            <person name="Kim D."/>
        </authorList>
    </citation>
    <scope>NUCLEOTIDE SEQUENCE [LARGE SCALE GENOMIC DNA]</scope>
    <source>
        <strain evidence="4">BH-2024</strain>
    </source>
</reference>
<evidence type="ECO:0000313" key="4">
    <source>
        <dbReference type="EMBL" id="KAL3091857.1"/>
    </source>
</evidence>
<gene>
    <name evidence="4" type="ORF">niasHT_027477</name>
</gene>
<evidence type="ECO:0000256" key="2">
    <source>
        <dbReference type="ARBA" id="ARBA00022525"/>
    </source>
</evidence>
<name>A0ABD2JMP4_9BILA</name>
<comment type="caution">
    <text evidence="4">The sequence shown here is derived from an EMBL/GenBank/DDBJ whole genome shotgun (WGS) entry which is preliminary data.</text>
</comment>
<accession>A0ABD2JMP4</accession>
<dbReference type="PROSITE" id="PS00118">
    <property type="entry name" value="PA2_HIS"/>
    <property type="match status" value="1"/>
</dbReference>
<dbReference type="GO" id="GO:0005576">
    <property type="term" value="C:extracellular region"/>
    <property type="evidence" value="ECO:0007669"/>
    <property type="project" value="UniProtKB-SubCell"/>
</dbReference>
<protein>
    <submittedName>
        <fullName evidence="4">Uncharacterized protein</fullName>
    </submittedName>
</protein>
<comment type="subcellular location">
    <subcellularLocation>
        <location evidence="1">Secreted</location>
    </subcellularLocation>
</comment>
<evidence type="ECO:0000313" key="5">
    <source>
        <dbReference type="Proteomes" id="UP001620626"/>
    </source>
</evidence>
<feature type="chain" id="PRO_5044881566" evidence="3">
    <location>
        <begin position="23"/>
        <end position="403"/>
    </location>
</feature>
<proteinExistence type="predicted"/>
<feature type="signal peptide" evidence="3">
    <location>
        <begin position="1"/>
        <end position="22"/>
    </location>
</feature>
<organism evidence="4 5">
    <name type="scientific">Heterodera trifolii</name>
    <dbReference type="NCBI Taxonomy" id="157864"/>
    <lineage>
        <taxon>Eukaryota</taxon>
        <taxon>Metazoa</taxon>
        <taxon>Ecdysozoa</taxon>
        <taxon>Nematoda</taxon>
        <taxon>Chromadorea</taxon>
        <taxon>Rhabditida</taxon>
        <taxon>Tylenchina</taxon>
        <taxon>Tylenchomorpha</taxon>
        <taxon>Tylenchoidea</taxon>
        <taxon>Heteroderidae</taxon>
        <taxon>Heteroderinae</taxon>
        <taxon>Heterodera</taxon>
    </lineage>
</organism>
<sequence>MLSKQLKVFLTLSVLSIASVEANIFSDFYEGVLKPAAFMVGEIADKIIEHIPFLDEARKVALNRMRDKKEKWECGPDHENKFIDDVSHGASEFLVALKTSCWEKWEHINNCCKVHDTCCRDFVDNNRKERYHRCDPPLYGCWEEATYGDVYCRTVTNGWRLLMEQFGDNDWQYDAYIKRTNCEEGESKCESAFKLCTKKCSSDRSCANEHKDCMGTRNGGNCHGIEEEMGESELMETEKKEKEACKKLCASSCHDQQTDCYSKCANKKEQCDDECTKCANRKSFAECKSKYDDECFPSGHEKAFKDAQNKSCVVLKCDELLKKCFAEHKACYSVCINKDAEDHCWDQHTKCTDDLKALGRCFMFTHKACSGQIYAEYQERCHPDKVKKLCRIPPMIIDAISFP</sequence>
<dbReference type="EMBL" id="JBICBT010000940">
    <property type="protein sequence ID" value="KAL3091857.1"/>
    <property type="molecule type" value="Genomic_DNA"/>
</dbReference>
<keyword evidence="5" id="KW-1185">Reference proteome</keyword>
<evidence type="ECO:0000256" key="1">
    <source>
        <dbReference type="ARBA" id="ARBA00004613"/>
    </source>
</evidence>
<dbReference type="Proteomes" id="UP001620626">
    <property type="component" value="Unassembled WGS sequence"/>
</dbReference>
<keyword evidence="2" id="KW-0964">Secreted</keyword>
<evidence type="ECO:0000256" key="3">
    <source>
        <dbReference type="SAM" id="SignalP"/>
    </source>
</evidence>